<keyword evidence="3" id="KW-1185">Reference proteome</keyword>
<evidence type="ECO:0000313" key="2">
    <source>
        <dbReference type="EMBL" id="SEN92299.1"/>
    </source>
</evidence>
<sequence>MKRKKQVVLFIATSLDGYIATKHESLEWLFNVEGEGDNGIAAFMSRIDTILMGRRTYDWVINEADTFPYQEQAVYVFTQSNMCDTENVQVVKQEIASFVKGLQDEKGKDIWLLGGGKLVSTFIELNLIDEIIITVAPVLLGEGIPLFRAGNLPLNLKLRGVQTFNQFTELHYRVIK</sequence>
<dbReference type="EMBL" id="FODJ01000002">
    <property type="protein sequence ID" value="SEN92299.1"/>
    <property type="molecule type" value="Genomic_DNA"/>
</dbReference>
<dbReference type="InterPro" id="IPR050765">
    <property type="entry name" value="Riboflavin_Biosynth_HTPR"/>
</dbReference>
<gene>
    <name evidence="2" type="ORF">SAMN04488134_102290</name>
</gene>
<organism evidence="2 3">
    <name type="scientific">Amphibacillus marinus</name>
    <dbReference type="NCBI Taxonomy" id="872970"/>
    <lineage>
        <taxon>Bacteria</taxon>
        <taxon>Bacillati</taxon>
        <taxon>Bacillota</taxon>
        <taxon>Bacilli</taxon>
        <taxon>Bacillales</taxon>
        <taxon>Bacillaceae</taxon>
        <taxon>Amphibacillus</taxon>
    </lineage>
</organism>
<dbReference type="OrthoDB" id="195113at2"/>
<dbReference type="SUPFAM" id="SSF53597">
    <property type="entry name" value="Dihydrofolate reductase-like"/>
    <property type="match status" value="1"/>
</dbReference>
<dbReference type="STRING" id="872970.SAMN04488134_102290"/>
<dbReference type="AlphaFoldDB" id="A0A1H8KH65"/>
<dbReference type="Proteomes" id="UP000199300">
    <property type="component" value="Unassembled WGS sequence"/>
</dbReference>
<dbReference type="PANTHER" id="PTHR38011:SF11">
    <property type="entry name" value="2,5-DIAMINO-6-RIBOSYLAMINO-4(3H)-PYRIMIDINONE 5'-PHOSPHATE REDUCTASE"/>
    <property type="match status" value="1"/>
</dbReference>
<feature type="domain" description="Bacterial bifunctional deaminase-reductase C-terminal" evidence="1">
    <location>
        <begin position="6"/>
        <end position="165"/>
    </location>
</feature>
<dbReference type="Gene3D" id="3.40.430.10">
    <property type="entry name" value="Dihydrofolate Reductase, subunit A"/>
    <property type="match status" value="1"/>
</dbReference>
<dbReference type="PANTHER" id="PTHR38011">
    <property type="entry name" value="DIHYDROFOLATE REDUCTASE FAMILY PROTEIN (AFU_ORTHOLOGUE AFUA_8G06820)"/>
    <property type="match status" value="1"/>
</dbReference>
<dbReference type="InterPro" id="IPR002734">
    <property type="entry name" value="RibDG_C"/>
</dbReference>
<accession>A0A1H8KH65</accession>
<proteinExistence type="predicted"/>
<dbReference type="InterPro" id="IPR024072">
    <property type="entry name" value="DHFR-like_dom_sf"/>
</dbReference>
<dbReference type="GO" id="GO:0008703">
    <property type="term" value="F:5-amino-6-(5-phosphoribosylamino)uracil reductase activity"/>
    <property type="evidence" value="ECO:0007669"/>
    <property type="project" value="InterPro"/>
</dbReference>
<protein>
    <submittedName>
        <fullName evidence="2">Dihydrofolate reductase</fullName>
    </submittedName>
</protein>
<dbReference type="GO" id="GO:0009231">
    <property type="term" value="P:riboflavin biosynthetic process"/>
    <property type="evidence" value="ECO:0007669"/>
    <property type="project" value="InterPro"/>
</dbReference>
<dbReference type="RefSeq" id="WP_091495599.1">
    <property type="nucleotide sequence ID" value="NZ_FODJ01000002.1"/>
</dbReference>
<dbReference type="Pfam" id="PF01872">
    <property type="entry name" value="RibD_C"/>
    <property type="match status" value="1"/>
</dbReference>
<evidence type="ECO:0000259" key="1">
    <source>
        <dbReference type="Pfam" id="PF01872"/>
    </source>
</evidence>
<name>A0A1H8KH65_9BACI</name>
<evidence type="ECO:0000313" key="3">
    <source>
        <dbReference type="Proteomes" id="UP000199300"/>
    </source>
</evidence>
<reference evidence="2 3" key="1">
    <citation type="submission" date="2016-10" db="EMBL/GenBank/DDBJ databases">
        <authorList>
            <person name="de Groot N.N."/>
        </authorList>
    </citation>
    <scope>NUCLEOTIDE SEQUENCE [LARGE SCALE GENOMIC DNA]</scope>
    <source>
        <strain evidence="2 3">CGMCC 1.10434</strain>
    </source>
</reference>